<dbReference type="Proteomes" id="UP000555552">
    <property type="component" value="Unassembled WGS sequence"/>
</dbReference>
<comment type="caution">
    <text evidence="1">The sequence shown here is derived from an EMBL/GenBank/DDBJ whole genome shotgun (WGS) entry which is preliminary data.</text>
</comment>
<name>A0A849BZH0_9ACTN</name>
<proteinExistence type="predicted"/>
<organism evidence="1 2">
    <name type="scientific">Pseudokineococcus marinus</name>
    <dbReference type="NCBI Taxonomy" id="351215"/>
    <lineage>
        <taxon>Bacteria</taxon>
        <taxon>Bacillati</taxon>
        <taxon>Actinomycetota</taxon>
        <taxon>Actinomycetes</taxon>
        <taxon>Kineosporiales</taxon>
        <taxon>Kineosporiaceae</taxon>
        <taxon>Pseudokineococcus</taxon>
    </lineage>
</organism>
<gene>
    <name evidence="1" type="ORF">HLB09_17210</name>
</gene>
<dbReference type="EMBL" id="JABEMA010000520">
    <property type="protein sequence ID" value="NNH24796.1"/>
    <property type="molecule type" value="Genomic_DNA"/>
</dbReference>
<accession>A0A849BZH0</accession>
<evidence type="ECO:0000313" key="2">
    <source>
        <dbReference type="Proteomes" id="UP000555552"/>
    </source>
</evidence>
<protein>
    <recommendedName>
        <fullName evidence="3">Zinc-binding alcohol dehydrogenase family protein</fullName>
    </recommendedName>
</protein>
<sequence>MTSTVRMGELLDNLVRWDLHPERLVTATFPLEEAAEAYRTADAAAGGKVGVVWPDEG</sequence>
<dbReference type="AlphaFoldDB" id="A0A849BZH0"/>
<keyword evidence="2" id="KW-1185">Reference proteome</keyword>
<evidence type="ECO:0000313" key="1">
    <source>
        <dbReference type="EMBL" id="NNH24796.1"/>
    </source>
</evidence>
<reference evidence="1 2" key="1">
    <citation type="submission" date="2020-05" db="EMBL/GenBank/DDBJ databases">
        <title>MicrobeNet Type strains.</title>
        <authorList>
            <person name="Nicholson A.C."/>
        </authorList>
    </citation>
    <scope>NUCLEOTIDE SEQUENCE [LARGE SCALE GENOMIC DNA]</scope>
    <source>
        <strain evidence="1 2">JCM 14547</strain>
    </source>
</reference>
<evidence type="ECO:0008006" key="3">
    <source>
        <dbReference type="Google" id="ProtNLM"/>
    </source>
</evidence>